<dbReference type="PANTHER" id="PTHR38686">
    <property type="entry name" value="APOLIPOPROTEIN N-ACYLTRANSFERASE"/>
    <property type="match status" value="1"/>
</dbReference>
<dbReference type="EMBL" id="JAFIRA010000002">
    <property type="protein sequence ID" value="MCJ2541655.1"/>
    <property type="molecule type" value="Genomic_DNA"/>
</dbReference>
<proteinExistence type="inferred from homology"/>
<evidence type="ECO:0000313" key="10">
    <source>
        <dbReference type="EMBL" id="MCJ2541655.1"/>
    </source>
</evidence>
<dbReference type="SUPFAM" id="SSF56317">
    <property type="entry name" value="Carbon-nitrogen hydrolase"/>
    <property type="match status" value="1"/>
</dbReference>
<comment type="catalytic activity">
    <reaction evidence="8">
        <text>N-terminal S-1,2-diacyl-sn-glyceryl-L-cysteinyl-[lipoprotein] + a glycerophospholipid = N-acyl-S-1,2-diacyl-sn-glyceryl-L-cysteinyl-[lipoprotein] + a 2-acyl-sn-glycero-3-phospholipid + H(+)</text>
        <dbReference type="Rhea" id="RHEA:48228"/>
        <dbReference type="Rhea" id="RHEA-COMP:14681"/>
        <dbReference type="Rhea" id="RHEA-COMP:14684"/>
        <dbReference type="ChEBI" id="CHEBI:15378"/>
        <dbReference type="ChEBI" id="CHEBI:136912"/>
        <dbReference type="ChEBI" id="CHEBI:140656"/>
        <dbReference type="ChEBI" id="CHEBI:140657"/>
        <dbReference type="ChEBI" id="CHEBI:140660"/>
        <dbReference type="EC" id="2.3.1.269"/>
    </reaction>
</comment>
<reference evidence="10" key="1">
    <citation type="submission" date="2021-02" db="EMBL/GenBank/DDBJ databases">
        <title>The CRISPR/cas machinery reduction and long-range gene transfer in the hot spring cyanobacterium Synechococcus.</title>
        <authorList>
            <person name="Dvorak P."/>
            <person name="Jahodarova E."/>
            <person name="Hasler P."/>
            <person name="Poulickova A."/>
        </authorList>
    </citation>
    <scope>NUCLEOTIDE SEQUENCE</scope>
    <source>
        <strain evidence="10">Rupite</strain>
    </source>
</reference>
<comment type="similarity">
    <text evidence="8">Belongs to the CN hydrolase family. Apolipoprotein N-acyltransferase subfamily.</text>
</comment>
<evidence type="ECO:0000256" key="1">
    <source>
        <dbReference type="ARBA" id="ARBA00004651"/>
    </source>
</evidence>
<feature type="transmembrane region" description="Helical" evidence="8">
    <location>
        <begin position="72"/>
        <end position="92"/>
    </location>
</feature>
<sequence>MKLDQERPTGQRLLPTERKRSDRWLIPIAIGLLCLGSPNRWLHWFPGALLGLAPLFYLCERQQGWRRLGLTYGLWFCVCLYAFWVDPFSVQVLSAWEILGGFVVAPLIPLFFTTATLLSLDLSRPLPDWVRPLGIATVWTGLDGLLGLLWSPIPFHWGSLLFDWPLGIQIADVTGIWGVTFFAVFVNGVLWQLVEQGWRLWPTNPSTASPVVDQSRFWPTFACGLGLSGLVLAYGAVRLAHFDALAAGNRDPNFRVGAVQQVAWLEADRSWDYRMERYRELHQLSAQAVAEGAELVIWPEGALRARLLNTGLEPYVIEPMQGILPPTGALITGATEPDPRTAHLPEEQQRFFNTALLFDAEGNLLDLFGKQWIFPYFESGRYVPSPDGYRPLAGGERFGLLGVMVCLESVLPAPSRTLTRNGAESLIVISDDSWFGDSHWPMLHGKLSVFRAIENRRSVVFVNNTGGNLVVDPSGRLQQTGPIFQRGVITGEVMRRSEQTFFSRSGDWMAWLTLALSLGLLRWRWGSRSRRG</sequence>
<organism evidence="10 11">
    <name type="scientific">Thermostichus vulcanus str. 'Rupite'</name>
    <dbReference type="NCBI Taxonomy" id="2813851"/>
    <lineage>
        <taxon>Bacteria</taxon>
        <taxon>Bacillati</taxon>
        <taxon>Cyanobacteriota</taxon>
        <taxon>Cyanophyceae</taxon>
        <taxon>Thermostichales</taxon>
        <taxon>Thermostichaceae</taxon>
        <taxon>Thermostichus</taxon>
    </lineage>
</organism>
<evidence type="ECO:0000256" key="6">
    <source>
        <dbReference type="ARBA" id="ARBA00023136"/>
    </source>
</evidence>
<keyword evidence="3 8" id="KW-0808">Transferase</keyword>
<dbReference type="Pfam" id="PF20154">
    <property type="entry name" value="LNT_N"/>
    <property type="match status" value="1"/>
</dbReference>
<evidence type="ECO:0000256" key="8">
    <source>
        <dbReference type="HAMAP-Rule" id="MF_01148"/>
    </source>
</evidence>
<feature type="transmembrane region" description="Helical" evidence="8">
    <location>
        <begin position="44"/>
        <end position="60"/>
    </location>
</feature>
<dbReference type="PROSITE" id="PS50263">
    <property type="entry name" value="CN_HYDROLASE"/>
    <property type="match status" value="1"/>
</dbReference>
<comment type="subcellular location">
    <subcellularLocation>
        <location evidence="1 8">Cell membrane</location>
        <topology evidence="1 8">Multi-pass membrane protein</topology>
    </subcellularLocation>
</comment>
<keyword evidence="4 8" id="KW-0812">Transmembrane</keyword>
<dbReference type="InterPro" id="IPR003010">
    <property type="entry name" value="C-N_Hydrolase"/>
</dbReference>
<evidence type="ECO:0000259" key="9">
    <source>
        <dbReference type="PROSITE" id="PS50263"/>
    </source>
</evidence>
<accession>A0ABT0C7B1</accession>
<dbReference type="PANTHER" id="PTHR38686:SF1">
    <property type="entry name" value="APOLIPOPROTEIN N-ACYLTRANSFERASE"/>
    <property type="match status" value="1"/>
</dbReference>
<evidence type="ECO:0000256" key="7">
    <source>
        <dbReference type="ARBA" id="ARBA00023315"/>
    </source>
</evidence>
<dbReference type="Pfam" id="PF00795">
    <property type="entry name" value="CN_hydrolase"/>
    <property type="match status" value="1"/>
</dbReference>
<evidence type="ECO:0000313" key="11">
    <source>
        <dbReference type="Proteomes" id="UP000830835"/>
    </source>
</evidence>
<feature type="transmembrane region" description="Helical" evidence="8">
    <location>
        <begin position="98"/>
        <end position="120"/>
    </location>
</feature>
<evidence type="ECO:0000256" key="5">
    <source>
        <dbReference type="ARBA" id="ARBA00022989"/>
    </source>
</evidence>
<dbReference type="EC" id="2.3.1.269" evidence="8"/>
<keyword evidence="6 8" id="KW-0472">Membrane</keyword>
<keyword evidence="2 8" id="KW-1003">Cell membrane</keyword>
<dbReference type="Gene3D" id="3.60.110.10">
    <property type="entry name" value="Carbon-nitrogen hydrolase"/>
    <property type="match status" value="1"/>
</dbReference>
<dbReference type="CDD" id="cd07571">
    <property type="entry name" value="ALP_N-acyl_transferase"/>
    <property type="match status" value="1"/>
</dbReference>
<evidence type="ECO:0000256" key="4">
    <source>
        <dbReference type="ARBA" id="ARBA00022692"/>
    </source>
</evidence>
<feature type="transmembrane region" description="Helical" evidence="8">
    <location>
        <begin position="132"/>
        <end position="153"/>
    </location>
</feature>
<dbReference type="Proteomes" id="UP000830835">
    <property type="component" value="Unassembled WGS sequence"/>
</dbReference>
<comment type="caution">
    <text evidence="10">The sequence shown here is derived from an EMBL/GenBank/DDBJ whole genome shotgun (WGS) entry which is preliminary data.</text>
</comment>
<keyword evidence="5 8" id="KW-1133">Transmembrane helix</keyword>
<dbReference type="NCBIfam" id="TIGR00546">
    <property type="entry name" value="lnt"/>
    <property type="match status" value="1"/>
</dbReference>
<comment type="function">
    <text evidence="8">Catalyzes the phospholipid dependent N-acylation of the N-terminal cysteine of apolipoprotein, the last step in lipoprotein maturation.</text>
</comment>
<evidence type="ECO:0000256" key="3">
    <source>
        <dbReference type="ARBA" id="ARBA00022679"/>
    </source>
</evidence>
<gene>
    <name evidence="8 10" type="primary">lnt</name>
    <name evidence="10" type="ORF">JX360_01835</name>
</gene>
<dbReference type="InterPro" id="IPR004563">
    <property type="entry name" value="Apolipo_AcylTrfase"/>
</dbReference>
<evidence type="ECO:0000256" key="2">
    <source>
        <dbReference type="ARBA" id="ARBA00022475"/>
    </source>
</evidence>
<feature type="domain" description="CN hydrolase" evidence="9">
    <location>
        <begin position="254"/>
        <end position="495"/>
    </location>
</feature>
<name>A0ABT0C7B1_THEVL</name>
<dbReference type="InterPro" id="IPR036526">
    <property type="entry name" value="C-N_Hydrolase_sf"/>
</dbReference>
<keyword evidence="7 8" id="KW-0012">Acyltransferase</keyword>
<comment type="pathway">
    <text evidence="8">Protein modification; lipoprotein biosynthesis (N-acyl transfer).</text>
</comment>
<feature type="transmembrane region" description="Helical" evidence="8">
    <location>
        <begin position="215"/>
        <end position="237"/>
    </location>
</feature>
<dbReference type="InterPro" id="IPR045378">
    <property type="entry name" value="LNT_N"/>
</dbReference>
<protein>
    <recommendedName>
        <fullName evidence="8">Apolipoprotein N-acyltransferase</fullName>
        <shortName evidence="8">ALP N-acyltransferase</shortName>
        <ecNumber evidence="8">2.3.1.269</ecNumber>
    </recommendedName>
</protein>
<feature type="transmembrane region" description="Helical" evidence="8">
    <location>
        <begin position="173"/>
        <end position="194"/>
    </location>
</feature>
<keyword evidence="11" id="KW-1185">Reference proteome</keyword>
<dbReference type="HAMAP" id="MF_01148">
    <property type="entry name" value="Lnt"/>
    <property type="match status" value="1"/>
</dbReference>